<accession>A0A316M7Y4</accession>
<dbReference type="GO" id="GO:0043780">
    <property type="term" value="F:cobalt-precorrin-5B C1-methyltransferase activity"/>
    <property type="evidence" value="ECO:0007669"/>
    <property type="project" value="RHEA"/>
</dbReference>
<keyword evidence="3 5" id="KW-0808">Transferase</keyword>
<dbReference type="Gene3D" id="3.30.2110.10">
    <property type="entry name" value="CbiD-like"/>
    <property type="match status" value="1"/>
</dbReference>
<comment type="catalytic activity">
    <reaction evidence="5">
        <text>Co-precorrin-5B + S-adenosyl-L-methionine = Co-precorrin-6A + S-adenosyl-L-homocysteine</text>
        <dbReference type="Rhea" id="RHEA:26285"/>
        <dbReference type="ChEBI" id="CHEBI:57856"/>
        <dbReference type="ChEBI" id="CHEBI:59789"/>
        <dbReference type="ChEBI" id="CHEBI:60063"/>
        <dbReference type="ChEBI" id="CHEBI:60064"/>
        <dbReference type="EC" id="2.1.1.195"/>
    </reaction>
</comment>
<comment type="pathway">
    <text evidence="5">Cofactor biosynthesis; adenosylcobalamin biosynthesis; cob(II)yrinate a,c-diamide from sirohydrochlorin (anaerobic route): step 6/10.</text>
</comment>
<dbReference type="Proteomes" id="UP000246114">
    <property type="component" value="Unassembled WGS sequence"/>
</dbReference>
<dbReference type="EMBL" id="QAMZ01000023">
    <property type="protein sequence ID" value="PWL54404.1"/>
    <property type="molecule type" value="Genomic_DNA"/>
</dbReference>
<dbReference type="Pfam" id="PF01888">
    <property type="entry name" value="CbiD"/>
    <property type="match status" value="1"/>
</dbReference>
<dbReference type="GO" id="GO:0032259">
    <property type="term" value="P:methylation"/>
    <property type="evidence" value="ECO:0007669"/>
    <property type="project" value="UniProtKB-KW"/>
</dbReference>
<evidence type="ECO:0000256" key="3">
    <source>
        <dbReference type="ARBA" id="ARBA00022679"/>
    </source>
</evidence>
<comment type="function">
    <text evidence="5">Catalyzes the methylation of C-1 in cobalt-precorrin-5B to form cobalt-precorrin-6A.</text>
</comment>
<dbReference type="InterPro" id="IPR036074">
    <property type="entry name" value="CbiD_sf"/>
</dbReference>
<evidence type="ECO:0000256" key="4">
    <source>
        <dbReference type="ARBA" id="ARBA00022691"/>
    </source>
</evidence>
<name>A0A316M7Y4_9CLOT</name>
<sequence>MTGGDFLFVNGKILKEGYTTGSCAAAAAKAAILDFNGHKADFVDIDTSLGTLNIPIEKIVRYGDYSICSVIKNAGDDPDATDGLEICAKVTLNDTGTIIVDGGEGVGTVTRRGLKVEVGKKAINPGPMKMIKEEAAKVLKDGQGVDIVISIPKGEEVASKTFNLHIGIVGGISVLGTTGVVKPMSEDAYKESLAIDIDMLKEEGMEDCTFVFGESGKALAIKLGINEKRCIMTSNFLGYMLDYANYKKIKSILLVGQLGKMCKVAAGIFNTHSRVADGRMETLTALTALCGGDIDTLNSIYNCLTTEEAIEIINDKGLQRVYDLIVERIMYRVKRYVKNEIHIEIILYSDGNEFLGKSEGAEELRRINE</sequence>
<keyword evidence="1 5" id="KW-0169">Cobalamin biosynthesis</keyword>
<protein>
    <recommendedName>
        <fullName evidence="5">Cobalt-precorrin-5B C(1)-methyltransferase</fullName>
        <ecNumber evidence="5">2.1.1.195</ecNumber>
    </recommendedName>
    <alternativeName>
        <fullName evidence="5">Cobalt-precorrin-6A synthase</fullName>
    </alternativeName>
</protein>
<evidence type="ECO:0000313" key="7">
    <source>
        <dbReference type="Proteomes" id="UP000246114"/>
    </source>
</evidence>
<dbReference type="HAMAP" id="MF_00787">
    <property type="entry name" value="CbiD"/>
    <property type="match status" value="1"/>
</dbReference>
<dbReference type="PANTHER" id="PTHR35863">
    <property type="entry name" value="COBALT-PRECORRIN-5B C(1)-METHYLTRANSFERASE"/>
    <property type="match status" value="1"/>
</dbReference>
<proteinExistence type="inferred from homology"/>
<comment type="similarity">
    <text evidence="5">Belongs to the CbiD family.</text>
</comment>
<gene>
    <name evidence="5 6" type="primary">cbiD</name>
    <name evidence="6" type="ORF">DBY38_04560</name>
</gene>
<dbReference type="EC" id="2.1.1.195" evidence="5"/>
<keyword evidence="2 5" id="KW-0489">Methyltransferase</keyword>
<dbReference type="PANTHER" id="PTHR35863:SF1">
    <property type="entry name" value="COBALT-PRECORRIN-5B C(1)-METHYLTRANSFERASE"/>
    <property type="match status" value="1"/>
</dbReference>
<evidence type="ECO:0000313" key="6">
    <source>
        <dbReference type="EMBL" id="PWL54404.1"/>
    </source>
</evidence>
<evidence type="ECO:0000256" key="2">
    <source>
        <dbReference type="ARBA" id="ARBA00022603"/>
    </source>
</evidence>
<evidence type="ECO:0000256" key="1">
    <source>
        <dbReference type="ARBA" id="ARBA00022573"/>
    </source>
</evidence>
<evidence type="ECO:0000256" key="5">
    <source>
        <dbReference type="HAMAP-Rule" id="MF_00787"/>
    </source>
</evidence>
<dbReference type="InterPro" id="IPR002748">
    <property type="entry name" value="CbiD"/>
</dbReference>
<dbReference type="UniPathway" id="UPA00148">
    <property type="reaction ID" value="UER00227"/>
</dbReference>
<dbReference type="GO" id="GO:0019251">
    <property type="term" value="P:anaerobic cobalamin biosynthetic process"/>
    <property type="evidence" value="ECO:0007669"/>
    <property type="project" value="UniProtKB-UniRule"/>
</dbReference>
<dbReference type="PIRSF" id="PIRSF026782">
    <property type="entry name" value="CbiD"/>
    <property type="match status" value="1"/>
</dbReference>
<dbReference type="SUPFAM" id="SSF111342">
    <property type="entry name" value="CbiD-like"/>
    <property type="match status" value="1"/>
</dbReference>
<reference evidence="6 7" key="1">
    <citation type="submission" date="2018-03" db="EMBL/GenBank/DDBJ databases">
        <title>The uncultured portion of the human microbiome is neutrally assembled.</title>
        <authorList>
            <person name="Jeraldo P."/>
            <person name="Boardman L."/>
            <person name="White B.A."/>
            <person name="Nelson H."/>
            <person name="Goldenfeld N."/>
            <person name="Chia N."/>
        </authorList>
    </citation>
    <scope>NUCLEOTIDE SEQUENCE [LARGE SCALE GENOMIC DNA]</scope>
    <source>
        <strain evidence="6">CIM:MAG 903</strain>
    </source>
</reference>
<comment type="caution">
    <text evidence="6">The sequence shown here is derived from an EMBL/GenBank/DDBJ whole genome shotgun (WGS) entry which is preliminary data.</text>
</comment>
<keyword evidence="4 5" id="KW-0949">S-adenosyl-L-methionine</keyword>
<dbReference type="AlphaFoldDB" id="A0A316M7Y4"/>
<dbReference type="NCBIfam" id="TIGR00312">
    <property type="entry name" value="cbiD"/>
    <property type="match status" value="1"/>
</dbReference>
<organism evidence="6 7">
    <name type="scientific">Clostridium cadaveris</name>
    <dbReference type="NCBI Taxonomy" id="1529"/>
    <lineage>
        <taxon>Bacteria</taxon>
        <taxon>Bacillati</taxon>
        <taxon>Bacillota</taxon>
        <taxon>Clostridia</taxon>
        <taxon>Eubacteriales</taxon>
        <taxon>Clostridiaceae</taxon>
        <taxon>Clostridium</taxon>
    </lineage>
</organism>